<protein>
    <submittedName>
        <fullName evidence="1">DUF3795 domain-containing protein</fullName>
    </submittedName>
</protein>
<organism evidence="1 2">
    <name type="scientific">Sporofaciens musculi</name>
    <dbReference type="NCBI Taxonomy" id="2681861"/>
    <lineage>
        <taxon>Bacteria</taxon>
        <taxon>Bacillati</taxon>
        <taxon>Bacillota</taxon>
        <taxon>Clostridia</taxon>
        <taxon>Lachnospirales</taxon>
        <taxon>Lachnospiraceae</taxon>
        <taxon>Sporofaciens</taxon>
    </lineage>
</organism>
<accession>A0A7X3SIY4</accession>
<name>A0A7X3SIY4_9FIRM</name>
<comment type="caution">
    <text evidence="1">The sequence shown here is derived from an EMBL/GenBank/DDBJ whole genome shotgun (WGS) entry which is preliminary data.</text>
</comment>
<dbReference type="RefSeq" id="WP_159751235.1">
    <property type="nucleotide sequence ID" value="NZ_CASSPE010000222.1"/>
</dbReference>
<evidence type="ECO:0000313" key="1">
    <source>
        <dbReference type="EMBL" id="MXP76063.1"/>
    </source>
</evidence>
<reference evidence="1 2" key="1">
    <citation type="submission" date="2019-12" db="EMBL/GenBank/DDBJ databases">
        <title>Sporaefaciens musculi gen. nov., sp. nov., a novel bacterium isolated from the caecum of an obese mouse.</title>
        <authorList>
            <person name="Rasmussen T.S."/>
            <person name="Streidl T."/>
            <person name="Hitch T.C.A."/>
            <person name="Wortmann E."/>
            <person name="Deptula P."/>
            <person name="Hansen M."/>
            <person name="Nielsen D.S."/>
            <person name="Clavel T."/>
            <person name="Vogensen F.K."/>
        </authorList>
    </citation>
    <scope>NUCLEOTIDE SEQUENCE [LARGE SCALE GENOMIC DNA]</scope>
    <source>
        <strain evidence="1 2">WCA-9-b2</strain>
    </source>
</reference>
<evidence type="ECO:0000313" key="2">
    <source>
        <dbReference type="Proteomes" id="UP000460412"/>
    </source>
</evidence>
<proteinExistence type="predicted"/>
<sequence length="145" mass="16187">MSSICKMDCCHQCDRQKDCGGCTKTDGHPFGGRCVAAECIKQEGIEAFFRLKDSLIAEINSLGIPYLQVNDLELLNGFFVNLEYTLPNGQLVKFLKDNNVYLGNQIEIPKSDRCYGLVADEQYLLVCEYGCEGADPEIVLYKKIG</sequence>
<dbReference type="EMBL" id="WUQX01000001">
    <property type="protein sequence ID" value="MXP76063.1"/>
    <property type="molecule type" value="Genomic_DNA"/>
</dbReference>
<keyword evidence="2" id="KW-1185">Reference proteome</keyword>
<dbReference type="Proteomes" id="UP000460412">
    <property type="component" value="Unassembled WGS sequence"/>
</dbReference>
<dbReference type="AlphaFoldDB" id="A0A7X3SIY4"/>
<gene>
    <name evidence="1" type="ORF">GN277_11890</name>
</gene>